<dbReference type="EMBL" id="CP063169">
    <property type="protein sequence ID" value="QOR71515.1"/>
    <property type="molecule type" value="Genomic_DNA"/>
</dbReference>
<dbReference type="Gene3D" id="3.30.70.930">
    <property type="match status" value="2"/>
</dbReference>
<accession>A0A7M1SVF7</accession>
<dbReference type="Proteomes" id="UP000593758">
    <property type="component" value="Chromosome"/>
</dbReference>
<dbReference type="RefSeq" id="WP_193498173.1">
    <property type="nucleotide sequence ID" value="NZ_CP063169.1"/>
</dbReference>
<protein>
    <recommendedName>
        <fullName evidence="1">Thiamin/hydroxymethyl pyrimidine-binding YkoF putative domain-containing protein</fullName>
    </recommendedName>
</protein>
<evidence type="ECO:0000259" key="1">
    <source>
        <dbReference type="Pfam" id="PF07615"/>
    </source>
</evidence>
<evidence type="ECO:0000313" key="2">
    <source>
        <dbReference type="EMBL" id="QOR71515.1"/>
    </source>
</evidence>
<dbReference type="Pfam" id="PF07615">
    <property type="entry name" value="Ykof"/>
    <property type="match status" value="2"/>
</dbReference>
<name>A0A7M1SVF7_9MICO</name>
<gene>
    <name evidence="2" type="ORF">IM660_04280</name>
</gene>
<dbReference type="SUPFAM" id="SSF89957">
    <property type="entry name" value="MTH1187/YkoF-like"/>
    <property type="match status" value="1"/>
</dbReference>
<dbReference type="InterPro" id="IPR011522">
    <property type="entry name" value="Thiamin/HMP-bd_put_YkoF"/>
</dbReference>
<reference evidence="2 3" key="1">
    <citation type="submission" date="2020-10" db="EMBL/GenBank/DDBJ databases">
        <title>Haloactinobacterium sp. RN3S43, a bacterium isolated from saline soil.</title>
        <authorList>
            <person name="Sun J.-Q."/>
        </authorList>
    </citation>
    <scope>NUCLEOTIDE SEQUENCE [LARGE SCALE GENOMIC DNA]</scope>
    <source>
        <strain evidence="2 3">RN3S43</strain>
    </source>
</reference>
<dbReference type="AlphaFoldDB" id="A0A7M1SVF7"/>
<dbReference type="KEGG" id="halt:IM660_04280"/>
<proteinExistence type="predicted"/>
<feature type="domain" description="Thiamin/hydroxymethyl pyrimidine-binding YkoF putative" evidence="1">
    <location>
        <begin position="132"/>
        <end position="212"/>
    </location>
</feature>
<evidence type="ECO:0000313" key="3">
    <source>
        <dbReference type="Proteomes" id="UP000593758"/>
    </source>
</evidence>
<organism evidence="2 3">
    <name type="scientific">Ruania alkalisoli</name>
    <dbReference type="NCBI Taxonomy" id="2779775"/>
    <lineage>
        <taxon>Bacteria</taxon>
        <taxon>Bacillati</taxon>
        <taxon>Actinomycetota</taxon>
        <taxon>Actinomycetes</taxon>
        <taxon>Micrococcales</taxon>
        <taxon>Ruaniaceae</taxon>
        <taxon>Ruania</taxon>
    </lineage>
</organism>
<dbReference type="InterPro" id="IPR029756">
    <property type="entry name" value="MTH1187/YkoF-like"/>
</dbReference>
<keyword evidence="3" id="KW-1185">Reference proteome</keyword>
<sequence length="218" mass="22482">MSHTSTPPAPAAAAVAAPSPDAYGIGARFSLHPMTDSFIDVILGALDAADSTGLTISTDDVSTHVRGREDRILAYLTEAIAHAGRSGVHTVAHVLLSRGCPGEVACEIADGGAYAPQVPQILRNVPATGIHASAHWALYPLDDEGTDHMAGIYAAIDHAKQLGVFTGSEHYVTRLDGDLADVLGAVVAGWLLVGTDVRHVTTHVTVSLNSPSGQAGAR</sequence>
<feature type="domain" description="Thiamin/hydroxymethyl pyrimidine-binding YkoF putative" evidence="1">
    <location>
        <begin position="26"/>
        <end position="103"/>
    </location>
</feature>